<protein>
    <submittedName>
        <fullName evidence="3">DnaA regulatory inactivator Hda</fullName>
    </submittedName>
</protein>
<dbReference type="InterPro" id="IPR017788">
    <property type="entry name" value="Hda"/>
</dbReference>
<organism evidence="3 4">
    <name type="scientific">Sedimenticola thiotaurini</name>
    <dbReference type="NCBI Taxonomy" id="1543721"/>
    <lineage>
        <taxon>Bacteria</taxon>
        <taxon>Pseudomonadati</taxon>
        <taxon>Pseudomonadota</taxon>
        <taxon>Gammaproteobacteria</taxon>
        <taxon>Chromatiales</taxon>
        <taxon>Sedimenticolaceae</taxon>
        <taxon>Sedimenticola</taxon>
    </lineage>
</organism>
<dbReference type="PANTHER" id="PTHR30050">
    <property type="entry name" value="CHROMOSOMAL REPLICATION INITIATOR PROTEIN DNAA"/>
    <property type="match status" value="1"/>
</dbReference>
<dbReference type="InterPro" id="IPR013317">
    <property type="entry name" value="DnaA_dom"/>
</dbReference>
<dbReference type="Gene3D" id="3.40.50.300">
    <property type="entry name" value="P-loop containing nucleotide triphosphate hydrolases"/>
    <property type="match status" value="1"/>
</dbReference>
<dbReference type="PANTHER" id="PTHR30050:SF5">
    <property type="entry name" value="DNAA REGULATORY INACTIVATOR HDA"/>
    <property type="match status" value="1"/>
</dbReference>
<dbReference type="GO" id="GO:0006270">
    <property type="term" value="P:DNA replication initiation"/>
    <property type="evidence" value="ECO:0007669"/>
    <property type="project" value="TreeGrafter"/>
</dbReference>
<dbReference type="InterPro" id="IPR027417">
    <property type="entry name" value="P-loop_NTPase"/>
</dbReference>
<evidence type="ECO:0000313" key="4">
    <source>
        <dbReference type="Proteomes" id="UP000317355"/>
    </source>
</evidence>
<reference evidence="3 4" key="1">
    <citation type="submission" date="2019-07" db="EMBL/GenBank/DDBJ databases">
        <title>The pathways for chlorine oxyanion respiration interact through the shared metabolite chlorate.</title>
        <authorList>
            <person name="Barnum T.P."/>
            <person name="Cheng Y."/>
            <person name="Hill K.A."/>
            <person name="Lucas L.N."/>
            <person name="Carlson H.K."/>
            <person name="Coates J.D."/>
        </authorList>
    </citation>
    <scope>NUCLEOTIDE SEQUENCE [LARGE SCALE GENOMIC DNA]</scope>
    <source>
        <strain evidence="3">BK-3</strain>
    </source>
</reference>
<gene>
    <name evidence="3" type="primary">hda</name>
    <name evidence="3" type="ORF">FHK82_11535</name>
</gene>
<evidence type="ECO:0000313" key="3">
    <source>
        <dbReference type="EMBL" id="TVT53657.1"/>
    </source>
</evidence>
<evidence type="ECO:0000259" key="1">
    <source>
        <dbReference type="Pfam" id="PF00308"/>
    </source>
</evidence>
<dbReference type="InterPro" id="IPR055199">
    <property type="entry name" value="Hda_lid"/>
</dbReference>
<comment type="caution">
    <text evidence="3">The sequence shown here is derived from an EMBL/GenBank/DDBJ whole genome shotgun (WGS) entry which is preliminary data.</text>
</comment>
<proteinExistence type="predicted"/>
<dbReference type="AlphaFoldDB" id="A0A558CY16"/>
<feature type="domain" description="Hda lid" evidence="2">
    <location>
        <begin position="189"/>
        <end position="253"/>
    </location>
</feature>
<dbReference type="NCBIfam" id="TIGR03420">
    <property type="entry name" value="DnaA_homol_Hda"/>
    <property type="match status" value="1"/>
</dbReference>
<accession>A0A558CY16</accession>
<dbReference type="EMBL" id="VMRY01000053">
    <property type="protein sequence ID" value="TVT53657.1"/>
    <property type="molecule type" value="Genomic_DNA"/>
</dbReference>
<evidence type="ECO:0000259" key="2">
    <source>
        <dbReference type="Pfam" id="PF22688"/>
    </source>
</evidence>
<dbReference type="Pfam" id="PF22688">
    <property type="entry name" value="Hda_lid"/>
    <property type="match status" value="1"/>
</dbReference>
<dbReference type="Gene3D" id="1.10.8.60">
    <property type="match status" value="1"/>
</dbReference>
<dbReference type="GO" id="GO:0032297">
    <property type="term" value="P:negative regulation of DNA-templated DNA replication initiation"/>
    <property type="evidence" value="ECO:0007669"/>
    <property type="project" value="InterPro"/>
</dbReference>
<sequence>MKKYSAVRSVVALPPSQKKCMAPEIMTKQLALGFILPEKATLESYVLAANEQAVADMSANAKGRGEQFIYLWGATQTGKSHLLQAATEIADKANRSAVYIPLDQAKQFSPDIFDDLEQMDLVCLDGIEQIAGVPQWEQGLFNLFNRIRELHHSLLVAADCSPLNLPIMLPDLSSRMSWGLCYQLQPLNDQEKIEALTKDACRRGMEISEETAHYILRHTQRDMGSLRQLLEQLDKASLEAQRRLTIPFIRGFLQQRP</sequence>
<name>A0A558CY16_9GAMM</name>
<dbReference type="Proteomes" id="UP000317355">
    <property type="component" value="Unassembled WGS sequence"/>
</dbReference>
<dbReference type="SUPFAM" id="SSF52540">
    <property type="entry name" value="P-loop containing nucleoside triphosphate hydrolases"/>
    <property type="match status" value="1"/>
</dbReference>
<feature type="domain" description="Chromosomal replication initiator protein DnaA ATPAse" evidence="1">
    <location>
        <begin position="38"/>
        <end position="181"/>
    </location>
</feature>
<dbReference type="Pfam" id="PF00308">
    <property type="entry name" value="Bac_DnaA"/>
    <property type="match status" value="1"/>
</dbReference>